<dbReference type="AlphaFoldDB" id="A0AAE3AYU0"/>
<dbReference type="Proteomes" id="UP001199355">
    <property type="component" value="Unassembled WGS sequence"/>
</dbReference>
<dbReference type="PANTHER" id="PTHR37834:SF2">
    <property type="entry name" value="ESTERASE, SGNH HYDROLASE-TYPE"/>
    <property type="match status" value="1"/>
</dbReference>
<protein>
    <submittedName>
        <fullName evidence="2">GDSL-type esterase/lipase family protein</fullName>
    </submittedName>
</protein>
<dbReference type="CDD" id="cd01831">
    <property type="entry name" value="Endoglucanase_E_like"/>
    <property type="match status" value="1"/>
</dbReference>
<dbReference type="Pfam" id="PF13472">
    <property type="entry name" value="Lipase_GDSL_2"/>
    <property type="match status" value="1"/>
</dbReference>
<evidence type="ECO:0000313" key="3">
    <source>
        <dbReference type="Proteomes" id="UP001199355"/>
    </source>
</evidence>
<dbReference type="Gene3D" id="3.40.50.1110">
    <property type="entry name" value="SGNH hydrolase"/>
    <property type="match status" value="1"/>
</dbReference>
<evidence type="ECO:0000313" key="2">
    <source>
        <dbReference type="EMBL" id="MCC2168414.1"/>
    </source>
</evidence>
<dbReference type="GO" id="GO:0052689">
    <property type="term" value="F:carboxylic ester hydrolase activity"/>
    <property type="evidence" value="ECO:0007669"/>
    <property type="project" value="InterPro"/>
</dbReference>
<keyword evidence="3" id="KW-1185">Reference proteome</keyword>
<dbReference type="EMBL" id="JAJEQF010000035">
    <property type="protein sequence ID" value="MCC2168414.1"/>
    <property type="molecule type" value="Genomic_DNA"/>
</dbReference>
<sequence>MKYGIDEKHVKIIGRTLTDRGIRWFGASGSGIDFFLKARSAKLLFDGDDTTLGNTLGGPARIAIYMDGTKVRDFLLTEPQMEVTLWDEKETEEKVFAAKAAKTELAPPTVQPVRITVVKLSECSVSLMGIEAVETDDAAEICPAPERKRKIEFIGDSITCGFGVDLEKPDTEFESRTQDFTKTYAYKTAGYLDADYGVVAFSGYGVLSGFTDNGEKNTFGLIPPLYDKIGFSNGKVRKDLTPETAEWDFERFVPQLIVINLGTNDTCYCQTDEAKQQEFQNAYVQFLKQVRQKNPQAKMLCIEGTMGTIMAEPMRQAVLMYREETGDLDVYPMPLPEQLLEDGLVTGNHPTERTHEKTAQMIVPKIREIMGWIE</sequence>
<dbReference type="Gene3D" id="2.60.120.260">
    <property type="entry name" value="Galactose-binding domain-like"/>
    <property type="match status" value="1"/>
</dbReference>
<dbReference type="SUPFAM" id="SSF52266">
    <property type="entry name" value="SGNH hydrolase"/>
    <property type="match status" value="1"/>
</dbReference>
<name>A0AAE3AYU0_9FIRM</name>
<organism evidence="2 3">
    <name type="scientific">Gallintestinimicrobium propionicum</name>
    <dbReference type="NCBI Taxonomy" id="2981770"/>
    <lineage>
        <taxon>Bacteria</taxon>
        <taxon>Bacillati</taxon>
        <taxon>Bacillota</taxon>
        <taxon>Clostridia</taxon>
        <taxon>Lachnospirales</taxon>
        <taxon>Lachnospiraceae</taxon>
        <taxon>Gallintestinimicrobium</taxon>
    </lineage>
</organism>
<reference evidence="2 3" key="1">
    <citation type="submission" date="2021-10" db="EMBL/GenBank/DDBJ databases">
        <title>Anaerobic single-cell dispensing facilitates the cultivation of human gut bacteria.</title>
        <authorList>
            <person name="Afrizal A."/>
        </authorList>
    </citation>
    <scope>NUCLEOTIDE SEQUENCE [LARGE SCALE GENOMIC DNA]</scope>
    <source>
        <strain evidence="2 3">CLA-AA-H244</strain>
    </source>
</reference>
<proteinExistence type="predicted"/>
<gene>
    <name evidence="2" type="ORF">LKD45_12075</name>
</gene>
<accession>A0AAE3AYU0</accession>
<dbReference type="RefSeq" id="WP_308728666.1">
    <property type="nucleotide sequence ID" value="NZ_JAJEQF010000035.1"/>
</dbReference>
<dbReference type="InterPro" id="IPR013830">
    <property type="entry name" value="SGNH_hydro"/>
</dbReference>
<feature type="domain" description="SGNH hydrolase-type esterase" evidence="1">
    <location>
        <begin position="153"/>
        <end position="355"/>
    </location>
</feature>
<dbReference type="InterPro" id="IPR037461">
    <property type="entry name" value="CtCE2-like_dom"/>
</dbReference>
<evidence type="ECO:0000259" key="1">
    <source>
        <dbReference type="Pfam" id="PF13472"/>
    </source>
</evidence>
<dbReference type="PANTHER" id="PTHR37834">
    <property type="entry name" value="GDSL-LIKE LIPASE/ACYLHYDROLASE DOMAIN PROTEIN (AFU_ORTHOLOGUE AFUA_2G00620)"/>
    <property type="match status" value="1"/>
</dbReference>
<dbReference type="InterPro" id="IPR036514">
    <property type="entry name" value="SGNH_hydro_sf"/>
</dbReference>
<dbReference type="InterPro" id="IPR052762">
    <property type="entry name" value="PCW_deacetylase/CE"/>
</dbReference>
<comment type="caution">
    <text evidence="2">The sequence shown here is derived from an EMBL/GenBank/DDBJ whole genome shotgun (WGS) entry which is preliminary data.</text>
</comment>